<name>A0ABV9Z437_9HYPH</name>
<keyword evidence="2" id="KW-1185">Reference proteome</keyword>
<comment type="caution">
    <text evidence="1">The sequence shown here is derived from an EMBL/GenBank/DDBJ whole genome shotgun (WGS) entry which is preliminary data.</text>
</comment>
<reference evidence="2" key="1">
    <citation type="journal article" date="2019" name="Int. J. Syst. Evol. Microbiol.">
        <title>The Global Catalogue of Microorganisms (GCM) 10K type strain sequencing project: providing services to taxonomists for standard genome sequencing and annotation.</title>
        <authorList>
            <consortium name="The Broad Institute Genomics Platform"/>
            <consortium name="The Broad Institute Genome Sequencing Center for Infectious Disease"/>
            <person name="Wu L."/>
            <person name="Ma J."/>
        </authorList>
    </citation>
    <scope>NUCLEOTIDE SEQUENCE [LARGE SCALE GENOMIC DNA]</scope>
    <source>
        <strain evidence="2">CGMCC 1.16444</strain>
    </source>
</reference>
<accession>A0ABV9Z437</accession>
<dbReference type="RefSeq" id="WP_114956879.1">
    <property type="nucleotide sequence ID" value="NZ_JBHSJF010000006.1"/>
</dbReference>
<gene>
    <name evidence="1" type="ORF">ACFPFW_12795</name>
</gene>
<dbReference type="Proteomes" id="UP001595796">
    <property type="component" value="Unassembled WGS sequence"/>
</dbReference>
<sequence length="78" mass="8687">MFSNSPALTRIVGGFRRLQGLMRRRIEPGSRMTDVEFKDSTLEIVDDERINEALDQAERVIASAPPAPANEGESRRAS</sequence>
<organism evidence="1 2">
    <name type="scientific">Flaviflagellibacter deserti</name>
    <dbReference type="NCBI Taxonomy" id="2267266"/>
    <lineage>
        <taxon>Bacteria</taxon>
        <taxon>Pseudomonadati</taxon>
        <taxon>Pseudomonadota</taxon>
        <taxon>Alphaproteobacteria</taxon>
        <taxon>Hyphomicrobiales</taxon>
        <taxon>Flaviflagellibacter</taxon>
    </lineage>
</organism>
<protein>
    <submittedName>
        <fullName evidence="1">Uncharacterized protein</fullName>
    </submittedName>
</protein>
<dbReference type="EMBL" id="JBHSJF010000006">
    <property type="protein sequence ID" value="MFC5068886.1"/>
    <property type="molecule type" value="Genomic_DNA"/>
</dbReference>
<evidence type="ECO:0000313" key="1">
    <source>
        <dbReference type="EMBL" id="MFC5068886.1"/>
    </source>
</evidence>
<proteinExistence type="predicted"/>
<evidence type="ECO:0000313" key="2">
    <source>
        <dbReference type="Proteomes" id="UP001595796"/>
    </source>
</evidence>